<proteinExistence type="predicted"/>
<reference evidence="2 3" key="1">
    <citation type="journal article" date="2016" name="Nat. Commun.">
        <title>Thousands of microbial genomes shed light on interconnected biogeochemical processes in an aquifer system.</title>
        <authorList>
            <person name="Anantharaman K."/>
            <person name="Brown C.T."/>
            <person name="Hug L.A."/>
            <person name="Sharon I."/>
            <person name="Castelle C.J."/>
            <person name="Probst A.J."/>
            <person name="Thomas B.C."/>
            <person name="Singh A."/>
            <person name="Wilkins M.J."/>
            <person name="Karaoz U."/>
            <person name="Brodie E.L."/>
            <person name="Williams K.H."/>
            <person name="Hubbard S.S."/>
            <person name="Banfield J.F."/>
        </authorList>
    </citation>
    <scope>NUCLEOTIDE SEQUENCE [LARGE SCALE GENOMIC DNA]</scope>
</reference>
<feature type="transmembrane region" description="Helical" evidence="1">
    <location>
        <begin position="7"/>
        <end position="27"/>
    </location>
</feature>
<accession>A0A1G2A5W7</accession>
<keyword evidence="1" id="KW-0472">Membrane</keyword>
<protein>
    <submittedName>
        <fullName evidence="2">Uncharacterized protein</fullName>
    </submittedName>
</protein>
<sequence length="160" mass="18063">MLTKKDARVIISIVFAIIVVFGGLYFISSQKLFTPQWWRKIFENEKPPTYTSLGVEIPKKVYAYNGVIEDIGKDYFAIRASSSSNYLEADALLEVFFNEKTKFIKYTLARGIAEEQKIVEAHTEPITSADVRAGDTVEVFTSAGEKSRSFTADQIKVIVF</sequence>
<evidence type="ECO:0000313" key="3">
    <source>
        <dbReference type="Proteomes" id="UP000178315"/>
    </source>
</evidence>
<organism evidence="2 3">
    <name type="scientific">Candidatus Jacksonbacteria bacterium RIFCSPLOWO2_02_FULL_44_20</name>
    <dbReference type="NCBI Taxonomy" id="1798460"/>
    <lineage>
        <taxon>Bacteria</taxon>
        <taxon>Candidatus Jacksoniibacteriota</taxon>
    </lineage>
</organism>
<dbReference type="Proteomes" id="UP000178315">
    <property type="component" value="Unassembled WGS sequence"/>
</dbReference>
<dbReference type="AlphaFoldDB" id="A0A1G2A5W7"/>
<comment type="caution">
    <text evidence="2">The sequence shown here is derived from an EMBL/GenBank/DDBJ whole genome shotgun (WGS) entry which is preliminary data.</text>
</comment>
<gene>
    <name evidence="2" type="ORF">A3H61_04450</name>
</gene>
<name>A0A1G2A5W7_9BACT</name>
<evidence type="ECO:0000256" key="1">
    <source>
        <dbReference type="SAM" id="Phobius"/>
    </source>
</evidence>
<keyword evidence="1" id="KW-1133">Transmembrane helix</keyword>
<keyword evidence="1" id="KW-0812">Transmembrane</keyword>
<dbReference type="EMBL" id="MHJU01000040">
    <property type="protein sequence ID" value="OGY72232.1"/>
    <property type="molecule type" value="Genomic_DNA"/>
</dbReference>
<evidence type="ECO:0000313" key="2">
    <source>
        <dbReference type="EMBL" id="OGY72232.1"/>
    </source>
</evidence>